<keyword evidence="3" id="KW-1185">Reference proteome</keyword>
<feature type="transmembrane region" description="Helical" evidence="1">
    <location>
        <begin position="114"/>
        <end position="134"/>
    </location>
</feature>
<evidence type="ECO:0000313" key="2">
    <source>
        <dbReference type="EMBL" id="MDM8202601.1"/>
    </source>
</evidence>
<dbReference type="RefSeq" id="WP_289600830.1">
    <property type="nucleotide sequence ID" value="NZ_JAUDCL010000050.1"/>
</dbReference>
<protein>
    <recommendedName>
        <fullName evidence="4">YcxB-like protein</fullName>
    </recommendedName>
</protein>
<proteinExistence type="predicted"/>
<reference evidence="2 3" key="2">
    <citation type="submission" date="2023-06" db="EMBL/GenBank/DDBJ databases">
        <title>Identification and characterization of horizontal gene transfer across gut microbiota members of farm animals based on homology search.</title>
        <authorList>
            <person name="Schwarzerova J."/>
            <person name="Nykrynova M."/>
            <person name="Jureckova K."/>
            <person name="Cejkova D."/>
            <person name="Rychlik I."/>
        </authorList>
    </citation>
    <scope>NUCLEOTIDE SEQUENCE [LARGE SCALE GENOMIC DNA]</scope>
    <source>
        <strain evidence="2 3">ET340</strain>
    </source>
</reference>
<evidence type="ECO:0008006" key="4">
    <source>
        <dbReference type="Google" id="ProtNLM"/>
    </source>
</evidence>
<accession>A0ABT7UUP3</accession>
<sequence>MESGFVFTVTSIDDALTPQLSRVLERCAHLASRKQLPVLWQLSDWLNRVPKADPEVLQKRRKREGVLGIILWAVSLFLLIPSAMEPKALTGPLLLSVLGFLMSCVAMKSTKRTLMGGLNLAMGILLCLGALLAFDSLKALLAPGALCLAAGVWALVGKRRRQRESGFDRQARELVRQRRTVANLESARVEFNEQGMVLSDGTDVDAQCFEYPEFFFVAETEALLVPVCGQRAVVLQKKDLQEGSMEQLRIFLQEHVSYERVEMP</sequence>
<name>A0ABT7UUP3_9FIRM</name>
<evidence type="ECO:0000313" key="3">
    <source>
        <dbReference type="Proteomes" id="UP001529380"/>
    </source>
</evidence>
<comment type="caution">
    <text evidence="2">The sequence shown here is derived from an EMBL/GenBank/DDBJ whole genome shotgun (WGS) entry which is preliminary data.</text>
</comment>
<evidence type="ECO:0000256" key="1">
    <source>
        <dbReference type="SAM" id="Phobius"/>
    </source>
</evidence>
<reference evidence="3" key="1">
    <citation type="submission" date="2023-06" db="EMBL/GenBank/DDBJ databases">
        <title>Identification and characterization of horizontal gene transfer across gut microbiota members of farm animals based on homology search.</title>
        <authorList>
            <person name="Zeman M."/>
            <person name="Kubasova T."/>
            <person name="Jahodarova E."/>
            <person name="Nykrynova M."/>
            <person name="Rychlik I."/>
        </authorList>
    </citation>
    <scope>NUCLEOTIDE SEQUENCE [LARGE SCALE GENOMIC DNA]</scope>
    <source>
        <strain evidence="3">ET340</strain>
    </source>
</reference>
<feature type="transmembrane region" description="Helical" evidence="1">
    <location>
        <begin position="65"/>
        <end position="83"/>
    </location>
</feature>
<feature type="transmembrane region" description="Helical" evidence="1">
    <location>
        <begin position="140"/>
        <end position="156"/>
    </location>
</feature>
<dbReference type="EMBL" id="JAUDCL010000050">
    <property type="protein sequence ID" value="MDM8202601.1"/>
    <property type="molecule type" value="Genomic_DNA"/>
</dbReference>
<organism evidence="2 3">
    <name type="scientific">Allofournierella massiliensis</name>
    <dbReference type="NCBI Taxonomy" id="1650663"/>
    <lineage>
        <taxon>Bacteria</taxon>
        <taxon>Bacillati</taxon>
        <taxon>Bacillota</taxon>
        <taxon>Clostridia</taxon>
        <taxon>Eubacteriales</taxon>
        <taxon>Oscillospiraceae</taxon>
        <taxon>Allofournierella</taxon>
    </lineage>
</organism>
<keyword evidence="1" id="KW-0472">Membrane</keyword>
<feature type="transmembrane region" description="Helical" evidence="1">
    <location>
        <begin position="89"/>
        <end position="107"/>
    </location>
</feature>
<gene>
    <name evidence="2" type="ORF">QUW08_15060</name>
</gene>
<keyword evidence="1" id="KW-0812">Transmembrane</keyword>
<dbReference type="Proteomes" id="UP001529380">
    <property type="component" value="Unassembled WGS sequence"/>
</dbReference>
<reference evidence="2 3" key="3">
    <citation type="submission" date="2023-06" db="EMBL/GenBank/DDBJ databases">
        <authorList>
            <person name="Zeman M."/>
            <person name="Kubasova T."/>
            <person name="Jahodarova E."/>
            <person name="Nykrynova M."/>
            <person name="Rychlik I."/>
        </authorList>
    </citation>
    <scope>NUCLEOTIDE SEQUENCE [LARGE SCALE GENOMIC DNA]</scope>
    <source>
        <strain evidence="2 3">ET340</strain>
    </source>
</reference>
<keyword evidence="1" id="KW-1133">Transmembrane helix</keyword>